<evidence type="ECO:0000256" key="3">
    <source>
        <dbReference type="ARBA" id="ARBA00023125"/>
    </source>
</evidence>
<protein>
    <submittedName>
        <fullName evidence="6">DUF2083 domain-containing protein</fullName>
    </submittedName>
</protein>
<keyword evidence="3" id="KW-0238">DNA-binding</keyword>
<name>A0ABX7K7C8_9SPHN</name>
<feature type="domain" description="HTH cro/C1-type" evidence="5">
    <location>
        <begin position="12"/>
        <end position="66"/>
    </location>
</feature>
<dbReference type="InterPro" id="IPR001387">
    <property type="entry name" value="Cro/C1-type_HTH"/>
</dbReference>
<dbReference type="SMART" id="SM00530">
    <property type="entry name" value="HTH_XRE"/>
    <property type="match status" value="1"/>
</dbReference>
<dbReference type="Pfam" id="PF06114">
    <property type="entry name" value="Peptidase_M78"/>
    <property type="match status" value="1"/>
</dbReference>
<evidence type="ECO:0000259" key="5">
    <source>
        <dbReference type="PROSITE" id="PS50943"/>
    </source>
</evidence>
<keyword evidence="4" id="KW-0804">Transcription</keyword>
<dbReference type="InterPro" id="IPR010359">
    <property type="entry name" value="IrrE_HExxH"/>
</dbReference>
<dbReference type="PANTHER" id="PTHR46797">
    <property type="entry name" value="HTH-TYPE TRANSCRIPTIONAL REGULATOR"/>
    <property type="match status" value="1"/>
</dbReference>
<dbReference type="PIRSF" id="PIRSF019251">
    <property type="entry name" value="Rv0465c"/>
    <property type="match status" value="1"/>
</dbReference>
<evidence type="ECO:0000313" key="6">
    <source>
        <dbReference type="EMBL" id="QSB43894.1"/>
    </source>
</evidence>
<organism evidence="6 7">
    <name type="scientific">Tsuneonella flava</name>
    <dbReference type="NCBI Taxonomy" id="2055955"/>
    <lineage>
        <taxon>Bacteria</taxon>
        <taxon>Pseudomonadati</taxon>
        <taxon>Pseudomonadota</taxon>
        <taxon>Alphaproteobacteria</taxon>
        <taxon>Sphingomonadales</taxon>
        <taxon>Erythrobacteraceae</taxon>
        <taxon>Tsuneonella</taxon>
    </lineage>
</organism>
<dbReference type="InterPro" id="IPR018653">
    <property type="entry name" value="ScfR_C"/>
</dbReference>
<reference evidence="6 7" key="1">
    <citation type="submission" date="2020-09" db="EMBL/GenBank/DDBJ databases">
        <title>Complete genome sequence of altererythrobacter flavus SS-21NJ, isolated from Dongying oil sludge in Shandong province.</title>
        <authorList>
            <person name="Sun S."/>
            <person name="Zhang Z."/>
        </authorList>
    </citation>
    <scope>NUCLEOTIDE SEQUENCE [LARGE SCALE GENOMIC DNA]</scope>
    <source>
        <strain evidence="6 7">SS-21NJ</strain>
    </source>
</reference>
<dbReference type="Pfam" id="PF01381">
    <property type="entry name" value="HTH_3"/>
    <property type="match status" value="1"/>
</dbReference>
<dbReference type="InterPro" id="IPR010982">
    <property type="entry name" value="Lambda_DNA-bd_dom_sf"/>
</dbReference>
<dbReference type="SUPFAM" id="SSF47413">
    <property type="entry name" value="lambda repressor-like DNA-binding domains"/>
    <property type="match status" value="1"/>
</dbReference>
<keyword evidence="2" id="KW-0805">Transcription regulation</keyword>
<dbReference type="RefSeq" id="WP_205441157.1">
    <property type="nucleotide sequence ID" value="NZ_CP061510.1"/>
</dbReference>
<dbReference type="PANTHER" id="PTHR46797:SF23">
    <property type="entry name" value="HTH-TYPE TRANSCRIPTIONAL REGULATOR SUTR"/>
    <property type="match status" value="1"/>
</dbReference>
<dbReference type="Gene3D" id="1.10.260.40">
    <property type="entry name" value="lambda repressor-like DNA-binding domains"/>
    <property type="match status" value="1"/>
</dbReference>
<keyword evidence="7" id="KW-1185">Reference proteome</keyword>
<dbReference type="CDD" id="cd00093">
    <property type="entry name" value="HTH_XRE"/>
    <property type="match status" value="1"/>
</dbReference>
<evidence type="ECO:0000256" key="1">
    <source>
        <dbReference type="ARBA" id="ARBA00007227"/>
    </source>
</evidence>
<dbReference type="PROSITE" id="PS50943">
    <property type="entry name" value="HTH_CROC1"/>
    <property type="match status" value="1"/>
</dbReference>
<evidence type="ECO:0000256" key="4">
    <source>
        <dbReference type="ARBA" id="ARBA00023163"/>
    </source>
</evidence>
<dbReference type="Proteomes" id="UP000663637">
    <property type="component" value="Chromosome"/>
</dbReference>
<accession>A0ABX7K7C8</accession>
<comment type="similarity">
    <text evidence="1">Belongs to the short-chain fatty acyl-CoA assimilation regulator (ScfR) family.</text>
</comment>
<evidence type="ECO:0000313" key="7">
    <source>
        <dbReference type="Proteomes" id="UP000663637"/>
    </source>
</evidence>
<gene>
    <name evidence="6" type="ORF">IDJ81_11110</name>
</gene>
<dbReference type="EMBL" id="CP061510">
    <property type="protein sequence ID" value="QSB43894.1"/>
    <property type="molecule type" value="Genomic_DNA"/>
</dbReference>
<sequence length="458" mass="50516">MDSAALFAGPALRRLRKREGLTQAAMAARLSISPSYLNLIERNQRPLSGRVVIKIVDEFDFDPRALREDEAIGGLDGLARRMSDERFADLGIDRDELAEFLGAAPQAAAAFARLYDSAMPQDRKDDPIAAARREIERWRNHFADLDTAAEALADDLRLSRGDTYAALAERLRDRHQLAIRILPREVMPDSLRRLDLHARQLQINEMLDPASRTFQLAYQIATLEYREDVTTLAAGASFTDDTARTLYERHVYGYVAAALIMPYGRFLRACEATGYDFAVLMRRFGVGFEQLAHRLTTLQRVGQRGLPFFMARIDRAGQFSKRFAGASGASILEAEDSCPLWDVHLAFERPGTLCVQPVMLDGAGAAPAHWLTMSRTVDGRGAAGAARFAIVLGVEARLASDLTLARQVSLRPDDAQPVGAGCARCHIAQCAQRSLPPNGAQLRFSPLTRGSIPFEFGG</sequence>
<proteinExistence type="inferred from homology"/>
<dbReference type="InterPro" id="IPR050807">
    <property type="entry name" value="TransReg_Diox_bact_type"/>
</dbReference>
<dbReference type="Pfam" id="PF09856">
    <property type="entry name" value="ScfRs"/>
    <property type="match status" value="1"/>
</dbReference>
<evidence type="ECO:0000256" key="2">
    <source>
        <dbReference type="ARBA" id="ARBA00023015"/>
    </source>
</evidence>
<dbReference type="InterPro" id="IPR026281">
    <property type="entry name" value="HTH_RamB"/>
</dbReference>